<organism evidence="3 4">
    <name type="scientific">Tulasnella calospora MUT 4182</name>
    <dbReference type="NCBI Taxonomy" id="1051891"/>
    <lineage>
        <taxon>Eukaryota</taxon>
        <taxon>Fungi</taxon>
        <taxon>Dikarya</taxon>
        <taxon>Basidiomycota</taxon>
        <taxon>Agaricomycotina</taxon>
        <taxon>Agaricomycetes</taxon>
        <taxon>Cantharellales</taxon>
        <taxon>Tulasnellaceae</taxon>
        <taxon>Tulasnella</taxon>
    </lineage>
</organism>
<dbReference type="Pfam" id="PF00789">
    <property type="entry name" value="UBX"/>
    <property type="match status" value="1"/>
</dbReference>
<dbReference type="InterPro" id="IPR029071">
    <property type="entry name" value="Ubiquitin-like_domsf"/>
</dbReference>
<feature type="domain" description="UBX" evidence="2">
    <location>
        <begin position="107"/>
        <end position="189"/>
    </location>
</feature>
<dbReference type="GO" id="GO:0012506">
    <property type="term" value="C:vesicle membrane"/>
    <property type="evidence" value="ECO:0007669"/>
    <property type="project" value="TreeGrafter"/>
</dbReference>
<dbReference type="GO" id="GO:0005634">
    <property type="term" value="C:nucleus"/>
    <property type="evidence" value="ECO:0007669"/>
    <property type="project" value="TreeGrafter"/>
</dbReference>
<reference evidence="4" key="2">
    <citation type="submission" date="2015-01" db="EMBL/GenBank/DDBJ databases">
        <title>Evolutionary Origins and Diversification of the Mycorrhizal Mutualists.</title>
        <authorList>
            <consortium name="DOE Joint Genome Institute"/>
            <consortium name="Mycorrhizal Genomics Consortium"/>
            <person name="Kohler A."/>
            <person name="Kuo A."/>
            <person name="Nagy L.G."/>
            <person name="Floudas D."/>
            <person name="Copeland A."/>
            <person name="Barry K.W."/>
            <person name="Cichocki N."/>
            <person name="Veneault-Fourrey C."/>
            <person name="LaButti K."/>
            <person name="Lindquist E.A."/>
            <person name="Lipzen A."/>
            <person name="Lundell T."/>
            <person name="Morin E."/>
            <person name="Murat C."/>
            <person name="Riley R."/>
            <person name="Ohm R."/>
            <person name="Sun H."/>
            <person name="Tunlid A."/>
            <person name="Henrissat B."/>
            <person name="Grigoriev I.V."/>
            <person name="Hibbett D.S."/>
            <person name="Martin F."/>
        </authorList>
    </citation>
    <scope>NUCLEOTIDE SEQUENCE [LARGE SCALE GENOMIC DNA]</scope>
    <source>
        <strain evidence="4">MUT 4182</strain>
    </source>
</reference>
<dbReference type="PROSITE" id="PS50033">
    <property type="entry name" value="UBX"/>
    <property type="match status" value="1"/>
</dbReference>
<dbReference type="Gene3D" id="3.10.20.90">
    <property type="entry name" value="Phosphatidylinositol 3-kinase Catalytic Subunit, Chain A, domain 1"/>
    <property type="match status" value="1"/>
</dbReference>
<dbReference type="GO" id="GO:0005737">
    <property type="term" value="C:cytoplasm"/>
    <property type="evidence" value="ECO:0007669"/>
    <property type="project" value="TreeGrafter"/>
</dbReference>
<dbReference type="Proteomes" id="UP000054248">
    <property type="component" value="Unassembled WGS sequence"/>
</dbReference>
<evidence type="ECO:0000259" key="2">
    <source>
        <dbReference type="PROSITE" id="PS50033"/>
    </source>
</evidence>
<dbReference type="InterPro" id="IPR001012">
    <property type="entry name" value="UBX_dom"/>
</dbReference>
<sequence length="260" mass="27722">MAATPAEDTSKAVETEAEAAPTQIAASSAGPAAPPAVDLGNYKVWNPPGGSAGTPASLEALPDSYFEPTAEELKSAFQSQSRLVDRLSNAPLKTEAIRQRETKEKLARWPETRIRVKFPNQLQLERAFPSKDTIKAIYAFVRSCLTDEAKPNKFILYQAPRRELKVSDPAVKQLSLAALGLAPSSVLHLTFVEESLNGSTTIPPLLPEILAKAEDLPPPPTFDPPPSTDAKGKGRALGGGGSSSSSGDSKLPKWLKLGKK</sequence>
<dbReference type="GO" id="GO:0006886">
    <property type="term" value="P:intracellular protein transport"/>
    <property type="evidence" value="ECO:0007669"/>
    <property type="project" value="TreeGrafter"/>
</dbReference>
<dbReference type="EMBL" id="KN822995">
    <property type="protein sequence ID" value="KIO28348.1"/>
    <property type="molecule type" value="Genomic_DNA"/>
</dbReference>
<dbReference type="SMART" id="SM00166">
    <property type="entry name" value="UBX"/>
    <property type="match status" value="1"/>
</dbReference>
<protein>
    <recommendedName>
        <fullName evidence="2">UBX domain-containing protein</fullName>
    </recommendedName>
</protein>
<dbReference type="STRING" id="1051891.A0A0C3L3R6"/>
<evidence type="ECO:0000313" key="3">
    <source>
        <dbReference type="EMBL" id="KIO28348.1"/>
    </source>
</evidence>
<dbReference type="PANTHER" id="PTHR46467">
    <property type="entry name" value="TETHER CONTAINING UBX DOMAIN FOR GLUT4"/>
    <property type="match status" value="1"/>
</dbReference>
<name>A0A0C3L3R6_9AGAM</name>
<dbReference type="PANTHER" id="PTHR46467:SF1">
    <property type="entry name" value="TETHER CONTAINING UBX DOMAIN FOR GLUT4"/>
    <property type="match status" value="1"/>
</dbReference>
<feature type="compositionally biased region" description="Pro residues" evidence="1">
    <location>
        <begin position="216"/>
        <end position="227"/>
    </location>
</feature>
<gene>
    <name evidence="3" type="ORF">M407DRAFT_243033</name>
</gene>
<reference evidence="3 4" key="1">
    <citation type="submission" date="2014-04" db="EMBL/GenBank/DDBJ databases">
        <authorList>
            <consortium name="DOE Joint Genome Institute"/>
            <person name="Kuo A."/>
            <person name="Girlanda M."/>
            <person name="Perotto S."/>
            <person name="Kohler A."/>
            <person name="Nagy L.G."/>
            <person name="Floudas D."/>
            <person name="Copeland A."/>
            <person name="Barry K.W."/>
            <person name="Cichocki N."/>
            <person name="Veneault-Fourrey C."/>
            <person name="LaButti K."/>
            <person name="Lindquist E.A."/>
            <person name="Lipzen A."/>
            <person name="Lundell T."/>
            <person name="Morin E."/>
            <person name="Murat C."/>
            <person name="Sun H."/>
            <person name="Tunlid A."/>
            <person name="Henrissat B."/>
            <person name="Grigoriev I.V."/>
            <person name="Hibbett D.S."/>
            <person name="Martin F."/>
            <person name="Nordberg H.P."/>
            <person name="Cantor M.N."/>
            <person name="Hua S.X."/>
        </authorList>
    </citation>
    <scope>NUCLEOTIDE SEQUENCE [LARGE SCALE GENOMIC DNA]</scope>
    <source>
        <strain evidence="3 4">MUT 4182</strain>
    </source>
</reference>
<feature type="region of interest" description="Disordered" evidence="1">
    <location>
        <begin position="213"/>
        <end position="260"/>
    </location>
</feature>
<evidence type="ECO:0000256" key="1">
    <source>
        <dbReference type="SAM" id="MobiDB-lite"/>
    </source>
</evidence>
<dbReference type="AlphaFoldDB" id="A0A0C3L3R6"/>
<keyword evidence="4" id="KW-1185">Reference proteome</keyword>
<proteinExistence type="predicted"/>
<feature type="region of interest" description="Disordered" evidence="1">
    <location>
        <begin position="1"/>
        <end position="40"/>
    </location>
</feature>
<dbReference type="OrthoDB" id="440781at2759"/>
<dbReference type="SUPFAM" id="SSF54236">
    <property type="entry name" value="Ubiquitin-like"/>
    <property type="match status" value="1"/>
</dbReference>
<accession>A0A0C3L3R6</accession>
<evidence type="ECO:0000313" key="4">
    <source>
        <dbReference type="Proteomes" id="UP000054248"/>
    </source>
</evidence>
<dbReference type="HOGENOM" id="CLU_072390_0_0_1"/>